<dbReference type="Proteomes" id="UP000032427">
    <property type="component" value="Chromosome 1"/>
</dbReference>
<keyword evidence="6" id="KW-0472">Membrane</keyword>
<keyword evidence="4" id="KW-0812">Transmembrane</keyword>
<keyword evidence="7" id="KW-0998">Cell outer membrane</keyword>
<evidence type="ECO:0000256" key="1">
    <source>
        <dbReference type="ARBA" id="ARBA00004571"/>
    </source>
</evidence>
<evidence type="ECO:0000256" key="2">
    <source>
        <dbReference type="ARBA" id="ARBA00008163"/>
    </source>
</evidence>
<evidence type="ECO:0000256" key="8">
    <source>
        <dbReference type="SAM" id="SignalP"/>
    </source>
</evidence>
<gene>
    <name evidence="9" type="ORF">AWOD_I_1520</name>
</gene>
<keyword evidence="5 8" id="KW-0732">Signal</keyword>
<reference evidence="10" key="1">
    <citation type="submission" date="2014-09" db="EMBL/GenBank/DDBJ databases">
        <authorList>
            <person name="Hjerde E."/>
        </authorList>
    </citation>
    <scope>NUCLEOTIDE SEQUENCE [LARGE SCALE GENOMIC DNA]</scope>
    <source>
        <strain evidence="10">06/09/139</strain>
    </source>
</reference>
<evidence type="ECO:0000256" key="4">
    <source>
        <dbReference type="ARBA" id="ARBA00022692"/>
    </source>
</evidence>
<evidence type="ECO:0000256" key="6">
    <source>
        <dbReference type="ARBA" id="ARBA00023136"/>
    </source>
</evidence>
<dbReference type="AlphaFoldDB" id="A0A090KJ73"/>
<dbReference type="Gene3D" id="2.40.160.60">
    <property type="entry name" value="Outer membrane protein transport protein (OMPP1/FadL/TodX)"/>
    <property type="match status" value="1"/>
</dbReference>
<proteinExistence type="inferred from homology"/>
<comment type="similarity">
    <text evidence="2">Belongs to the OmpP1/FadL family.</text>
</comment>
<protein>
    <submittedName>
        <fullName evidence="9">Outer membrane protein transport protein</fullName>
    </submittedName>
</protein>
<keyword evidence="3" id="KW-1134">Transmembrane beta strand</keyword>
<evidence type="ECO:0000256" key="5">
    <source>
        <dbReference type="ARBA" id="ARBA00022729"/>
    </source>
</evidence>
<feature type="signal peptide" evidence="8">
    <location>
        <begin position="1"/>
        <end position="25"/>
    </location>
</feature>
<dbReference type="InterPro" id="IPR005017">
    <property type="entry name" value="OMPP1/FadL/TodX"/>
</dbReference>
<organism evidence="9 10">
    <name type="scientific">Aliivibrio wodanis</name>
    <dbReference type="NCBI Taxonomy" id="80852"/>
    <lineage>
        <taxon>Bacteria</taxon>
        <taxon>Pseudomonadati</taxon>
        <taxon>Pseudomonadota</taxon>
        <taxon>Gammaproteobacteria</taxon>
        <taxon>Vibrionales</taxon>
        <taxon>Vibrionaceae</taxon>
        <taxon>Aliivibrio</taxon>
    </lineage>
</organism>
<dbReference type="GeneID" id="28541079"/>
<dbReference type="Pfam" id="PF03349">
    <property type="entry name" value="Toluene_X"/>
    <property type="match status" value="1"/>
</dbReference>
<dbReference type="GO" id="GO:0015483">
    <property type="term" value="F:long-chain fatty acid transporting porin activity"/>
    <property type="evidence" value="ECO:0007669"/>
    <property type="project" value="TreeGrafter"/>
</dbReference>
<accession>A0A090KJ73</accession>
<dbReference type="GO" id="GO:0009279">
    <property type="term" value="C:cell outer membrane"/>
    <property type="evidence" value="ECO:0007669"/>
    <property type="project" value="UniProtKB-SubCell"/>
</dbReference>
<keyword evidence="10" id="KW-1185">Reference proteome</keyword>
<evidence type="ECO:0000256" key="3">
    <source>
        <dbReference type="ARBA" id="ARBA00022452"/>
    </source>
</evidence>
<dbReference type="PANTHER" id="PTHR35093:SF8">
    <property type="entry name" value="OUTER MEMBRANE PROTEIN NMB0088-RELATED"/>
    <property type="match status" value="1"/>
</dbReference>
<evidence type="ECO:0000313" key="10">
    <source>
        <dbReference type="Proteomes" id="UP000032427"/>
    </source>
</evidence>
<name>A0A090KJ73_9GAMM</name>
<dbReference type="SUPFAM" id="SSF56935">
    <property type="entry name" value="Porins"/>
    <property type="match status" value="1"/>
</dbReference>
<dbReference type="HOGENOM" id="CLU_035981_0_0_6"/>
<dbReference type="EMBL" id="LN554846">
    <property type="protein sequence ID" value="CED71594.1"/>
    <property type="molecule type" value="Genomic_DNA"/>
</dbReference>
<dbReference type="PATRIC" id="fig|80852.17.peg.1563"/>
<dbReference type="OrthoDB" id="19849at2"/>
<evidence type="ECO:0000313" key="9">
    <source>
        <dbReference type="EMBL" id="CED71594.1"/>
    </source>
</evidence>
<evidence type="ECO:0000256" key="7">
    <source>
        <dbReference type="ARBA" id="ARBA00023237"/>
    </source>
</evidence>
<sequence>MINIRNITKVAFAVSATLFAVNSNAAGFQIVEHSASGLSRAFAGEAAIADNASTLARNPASLSMLEEKNFTGGISYIDPDVTVDFWKQGARYKSEVTHESEAAPTALVPNIFFSMPINEKFTWGIGAYADFGLASEYSDATNEKFGDIAGDTAVSVVNINNSFAYKATEQLTLGVSASILMAHAELNRYSSLASNFSPDGSNAIASMEGEGFGFGYKVGALYELNEDHRWGIAYTGATDIDMEGKFSGLQLNTDNGMFDYLVDVDGELTLSLPSLMEVSGYHQVTQDFAVHYSWVRIGWNAFEEILATSPNGECSTAGQNDNECMRKAEEWKDSNRYSIGATYNISPSLIVRAGWAKDETPTDEHVTASIPDSDRNWYTTGISYIASQHMVDFGFAYIEGDNTGSHLEDGSYFEVTKSTAMIYSIQYSYTFK</sequence>
<feature type="chain" id="PRO_5001858463" evidence="8">
    <location>
        <begin position="26"/>
        <end position="432"/>
    </location>
</feature>
<dbReference type="PANTHER" id="PTHR35093">
    <property type="entry name" value="OUTER MEMBRANE PROTEIN NMB0088-RELATED"/>
    <property type="match status" value="1"/>
</dbReference>
<comment type="subcellular location">
    <subcellularLocation>
        <location evidence="1">Cell outer membrane</location>
        <topology evidence="1">Multi-pass membrane protein</topology>
    </subcellularLocation>
</comment>
<dbReference type="KEGG" id="awd:AWOD_I_1520"/>